<dbReference type="KEGG" id="vti:CEQ48_02210"/>
<evidence type="ECO:0000313" key="2">
    <source>
        <dbReference type="Proteomes" id="UP000198371"/>
    </source>
</evidence>
<name>A0AAU8W9Q1_9VIBR</name>
<keyword evidence="2" id="KW-1185">Reference proteome</keyword>
<reference evidence="1 2" key="2">
    <citation type="submission" date="2017-06" db="EMBL/GenBank/DDBJ databases">
        <title>Complete genome sequence of Vibrio sp. 2521-89, a close relative of Vibrio cholerae isolated from lake water in New Mexico, USA.</title>
        <authorList>
            <person name="Liang K."/>
            <person name="Orata F.D."/>
            <person name="Winkjer N.S."/>
            <person name="Tarr C.L."/>
            <person name="Boucher Y."/>
        </authorList>
    </citation>
    <scope>NUCLEOTIDE SEQUENCE [LARGE SCALE GENOMIC DNA]</scope>
    <source>
        <strain evidence="1 2">2521-89</strain>
    </source>
</reference>
<evidence type="ECO:0000313" key="1">
    <source>
        <dbReference type="EMBL" id="ASK53639.1"/>
    </source>
</evidence>
<accession>A0AAU8W9Q1</accession>
<dbReference type="Proteomes" id="UP000198371">
    <property type="component" value="Chromosome 2"/>
</dbReference>
<proteinExistence type="predicted"/>
<protein>
    <submittedName>
        <fullName evidence="1">Uncharacterized protein</fullName>
    </submittedName>
</protein>
<reference evidence="2" key="1">
    <citation type="journal article" date="2017" name="Genome Announc.">
        <title>Complete Genome Sequence of Vibrio sp. Strain 2521-89, a Close Relative of Vibrio cholerae Isolated from Lake Water in New Mexico, USA.</title>
        <authorList>
            <person name="Liang K."/>
            <person name="Orata F.D."/>
            <person name="Winkjer N.S."/>
            <person name="Rowe L.A."/>
            <person name="Tarr C.L."/>
            <person name="Boucher Y."/>
        </authorList>
    </citation>
    <scope>NUCLEOTIDE SEQUENCE [LARGE SCALE GENOMIC DNA]</scope>
    <source>
        <strain evidence="2">2521-89</strain>
    </source>
</reference>
<gene>
    <name evidence="1" type="ORF">CEQ48_02210</name>
</gene>
<dbReference type="AlphaFoldDB" id="A0AAU8W9Q1"/>
<sequence length="62" mass="6995">MFINKNAIGSQPILCDAVPKIKINIVKLNKSLNGDQILPTPAFIINYSMTWILIFHDIIKTI</sequence>
<organism evidence="1 2">
    <name type="scientific">Vibrio tarriae</name>
    <dbReference type="NCBI Taxonomy" id="2014742"/>
    <lineage>
        <taxon>Bacteria</taxon>
        <taxon>Pseudomonadati</taxon>
        <taxon>Pseudomonadota</taxon>
        <taxon>Gammaproteobacteria</taxon>
        <taxon>Vibrionales</taxon>
        <taxon>Vibrionaceae</taxon>
        <taxon>Vibrio</taxon>
    </lineage>
</organism>
<dbReference type="EMBL" id="CP022352">
    <property type="protein sequence ID" value="ASK53639.1"/>
    <property type="molecule type" value="Genomic_DNA"/>
</dbReference>